<protein>
    <submittedName>
        <fullName evidence="1">Uncharacterized protein</fullName>
    </submittedName>
</protein>
<gene>
    <name evidence="1" type="ORF">C1H87_15805</name>
</gene>
<dbReference type="Proteomes" id="UP000235826">
    <property type="component" value="Chromosome"/>
</dbReference>
<dbReference type="AlphaFoldDB" id="A0A2K9PSP4"/>
<reference evidence="1 2" key="1">
    <citation type="submission" date="2018-01" db="EMBL/GenBank/DDBJ databases">
        <title>Complete genome sequence of Flavivirga eckloniae ECD14 isolated from seaweed Ecklonia cava.</title>
        <authorList>
            <person name="Lee J.H."/>
            <person name="Baik K.S."/>
            <person name="Seong C.N."/>
        </authorList>
    </citation>
    <scope>NUCLEOTIDE SEQUENCE [LARGE SCALE GENOMIC DNA]</scope>
    <source>
        <strain evidence="1 2">ECD14</strain>
    </source>
</reference>
<accession>A0A2K9PSP4</accession>
<organism evidence="1 2">
    <name type="scientific">Flavivirga eckloniae</name>
    <dbReference type="NCBI Taxonomy" id="1803846"/>
    <lineage>
        <taxon>Bacteria</taxon>
        <taxon>Pseudomonadati</taxon>
        <taxon>Bacteroidota</taxon>
        <taxon>Flavobacteriia</taxon>
        <taxon>Flavobacteriales</taxon>
        <taxon>Flavobacteriaceae</taxon>
        <taxon>Flavivirga</taxon>
    </lineage>
</organism>
<dbReference type="EMBL" id="CP025791">
    <property type="protein sequence ID" value="AUP80092.1"/>
    <property type="molecule type" value="Genomic_DNA"/>
</dbReference>
<keyword evidence="2" id="KW-1185">Reference proteome</keyword>
<dbReference type="KEGG" id="fek:C1H87_15805"/>
<dbReference type="OrthoDB" id="1447250at2"/>
<dbReference type="RefSeq" id="WP_102756744.1">
    <property type="nucleotide sequence ID" value="NZ_CP025791.1"/>
</dbReference>
<evidence type="ECO:0000313" key="1">
    <source>
        <dbReference type="EMBL" id="AUP80092.1"/>
    </source>
</evidence>
<evidence type="ECO:0000313" key="2">
    <source>
        <dbReference type="Proteomes" id="UP000235826"/>
    </source>
</evidence>
<proteinExistence type="predicted"/>
<sequence>MTKEQINFWKENILNSIKSLADLELQRITWTGKHPTIVSSFSETINTLYDDCEFKQYIDYIGENRKDEEEIYSKMLRIDILIEEYLKVDKKDIEVLNDPEWENITQKALEIISLWIVPR</sequence>
<name>A0A2K9PSP4_9FLAO</name>